<name>A0ABY2MXH5_9LEPT</name>
<dbReference type="Proteomes" id="UP000297422">
    <property type="component" value="Unassembled WGS sequence"/>
</dbReference>
<sequence length="39" mass="4688">MGIPPKYNRVDDFSEGLALVKYGRKWGYIDKYGKEYWED</sequence>
<protein>
    <submittedName>
        <fullName evidence="1">WG repeat-containing protein</fullName>
    </submittedName>
</protein>
<proteinExistence type="predicted"/>
<dbReference type="InterPro" id="IPR032774">
    <property type="entry name" value="WG_beta_rep"/>
</dbReference>
<dbReference type="Pfam" id="PF14903">
    <property type="entry name" value="WG_beta_rep"/>
    <property type="match status" value="1"/>
</dbReference>
<reference evidence="2" key="1">
    <citation type="journal article" date="2019" name="PLoS Negl. Trop. Dis.">
        <title>Revisiting the worldwide diversity of Leptospira species in the environment.</title>
        <authorList>
            <person name="Vincent A.T."/>
            <person name="Schiettekatte O."/>
            <person name="Bourhy P."/>
            <person name="Veyrier F.J."/>
            <person name="Picardeau M."/>
        </authorList>
    </citation>
    <scope>NUCLEOTIDE SEQUENCE [LARGE SCALE GENOMIC DNA]</scope>
    <source>
        <strain evidence="2">201702407</strain>
    </source>
</reference>
<gene>
    <name evidence="1" type="ORF">EHQ90_17795</name>
</gene>
<accession>A0ABY2MXH5</accession>
<evidence type="ECO:0000313" key="2">
    <source>
        <dbReference type="Proteomes" id="UP000297422"/>
    </source>
</evidence>
<comment type="caution">
    <text evidence="1">The sequence shown here is derived from an EMBL/GenBank/DDBJ whole genome shotgun (WGS) entry which is preliminary data.</text>
</comment>
<keyword evidence="2" id="KW-1185">Reference proteome</keyword>
<organism evidence="1 2">
    <name type="scientific">Leptospira stimsonii</name>
    <dbReference type="NCBI Taxonomy" id="2202203"/>
    <lineage>
        <taxon>Bacteria</taxon>
        <taxon>Pseudomonadati</taxon>
        <taxon>Spirochaetota</taxon>
        <taxon>Spirochaetia</taxon>
        <taxon>Leptospirales</taxon>
        <taxon>Leptospiraceae</taxon>
        <taxon>Leptospira</taxon>
    </lineage>
</organism>
<dbReference type="EMBL" id="RQGT01000103">
    <property type="protein sequence ID" value="TGM10891.1"/>
    <property type="molecule type" value="Genomic_DNA"/>
</dbReference>
<evidence type="ECO:0000313" key="1">
    <source>
        <dbReference type="EMBL" id="TGM10891.1"/>
    </source>
</evidence>